<protein>
    <recommendedName>
        <fullName evidence="4">LSU ribosomal protein L21p</fullName>
    </recommendedName>
</protein>
<keyword evidence="2" id="KW-1133">Transmembrane helix</keyword>
<keyword evidence="2" id="KW-0812">Transmembrane</keyword>
<evidence type="ECO:0000256" key="2">
    <source>
        <dbReference type="SAM" id="Phobius"/>
    </source>
</evidence>
<reference evidence="3" key="1">
    <citation type="submission" date="2020-01" db="EMBL/GenBank/DDBJ databases">
        <authorList>
            <person name="Meier V. D."/>
            <person name="Meier V D."/>
        </authorList>
    </citation>
    <scope>NUCLEOTIDE SEQUENCE</scope>
    <source>
        <strain evidence="3">HLG_WM_MAG_08</strain>
    </source>
</reference>
<evidence type="ECO:0008006" key="4">
    <source>
        <dbReference type="Google" id="ProtNLM"/>
    </source>
</evidence>
<feature type="compositionally biased region" description="Polar residues" evidence="1">
    <location>
        <begin position="125"/>
        <end position="134"/>
    </location>
</feature>
<evidence type="ECO:0000256" key="1">
    <source>
        <dbReference type="SAM" id="MobiDB-lite"/>
    </source>
</evidence>
<dbReference type="EMBL" id="CACVAV010000023">
    <property type="protein sequence ID" value="CAA6801486.1"/>
    <property type="molecule type" value="Genomic_DNA"/>
</dbReference>
<organism evidence="3">
    <name type="scientific">uncultured Thiotrichaceae bacterium</name>
    <dbReference type="NCBI Taxonomy" id="298394"/>
    <lineage>
        <taxon>Bacteria</taxon>
        <taxon>Pseudomonadati</taxon>
        <taxon>Pseudomonadota</taxon>
        <taxon>Gammaproteobacteria</taxon>
        <taxon>Thiotrichales</taxon>
        <taxon>Thiotrichaceae</taxon>
        <taxon>environmental samples</taxon>
    </lineage>
</organism>
<name>A0A6S6S5H3_9GAMM</name>
<dbReference type="AlphaFoldDB" id="A0A6S6S5H3"/>
<feature type="region of interest" description="Disordered" evidence="1">
    <location>
        <begin position="114"/>
        <end position="148"/>
    </location>
</feature>
<gene>
    <name evidence="3" type="ORF">HELGO_WM69375</name>
</gene>
<feature type="transmembrane region" description="Helical" evidence="2">
    <location>
        <begin position="12"/>
        <end position="36"/>
    </location>
</feature>
<accession>A0A6S6S5H3</accession>
<proteinExistence type="predicted"/>
<keyword evidence="2" id="KW-0472">Membrane</keyword>
<evidence type="ECO:0000313" key="3">
    <source>
        <dbReference type="EMBL" id="CAA6801486.1"/>
    </source>
</evidence>
<sequence length="252" mass="27639">MNDSMGNDYSIITASFEIIVLVLGAFLLGAICCYLLRLSGLCCRRQKPATNANTAREALRNSQTGFVTPDMRYDTGPDLAAPVNTSPTAPSAGSILDGDRTVYGADINSLLRRSSDDTTEVSVERANSTSSGSFENRARESLASLNKENQAAPDLIDYTLDMPMPDDNQVDDLKKLEGIGPRIEKLLNDAGIKSYARLATMDRNHLKNLLEQGGSDFTMDEPKSWPYQAELAAKENWGRLKEYQAFLLDGRS</sequence>
<dbReference type="Gene3D" id="1.10.150.20">
    <property type="entry name" value="5' to 3' exonuclease, C-terminal subdomain"/>
    <property type="match status" value="1"/>
</dbReference>